<sequence length="447" mass="49504">MSQRKSVNGRPSGTDGSDFSYRMVVDSRYQKVAAGKSRLCSLIFAQAFVQFLVAVALFLSTRQGGGLDRLSVSSGVISFISLLIGELGRKRSRVNLLKFYLIGSSVAALISVACLLKSENSLEVIKDLSRWETSKFELLKIAAVVLGVLVQIFAIAVGTSLIHKYGSSQEGIMMTFADFNIKGQPSFLRKSVNQYASNALSSLYYIPNYFTNFDRRTAYGPNNCFLFLAIPVAFNLNQNKDGNPSQLLFPFALFYYDMYDCATRPINGIIQWPRKPPLVQQHFTQGLPELHQTIMQHDDISVPVHQDPHSIRLLRRDQPLKLCNAALAVAIRATSNCSATVSKLSNQKGFTRAEGSAIKECIGELKDAVYELKETVNAMGHLGDADREFQWANAKTYASAAITDAETCIDGFLGRKASLKVKRMIRGCVSDVEKYISNALSLINHLY</sequence>
<dbReference type="AlphaFoldDB" id="A0AAW2RPW4"/>
<evidence type="ECO:0000256" key="2">
    <source>
        <dbReference type="ARBA" id="ARBA00008462"/>
    </source>
</evidence>
<dbReference type="Pfam" id="PF04043">
    <property type="entry name" value="PMEI"/>
    <property type="match status" value="1"/>
</dbReference>
<name>A0AAW2RPW4_9LAMI</name>
<evidence type="ECO:0000313" key="9">
    <source>
        <dbReference type="EMBL" id="KAL0382295.1"/>
    </source>
</evidence>
<evidence type="ECO:0000256" key="5">
    <source>
        <dbReference type="ARBA" id="ARBA00022989"/>
    </source>
</evidence>
<evidence type="ECO:0000256" key="6">
    <source>
        <dbReference type="ARBA" id="ARBA00023136"/>
    </source>
</evidence>
<reference evidence="9" key="1">
    <citation type="submission" date="2020-06" db="EMBL/GenBank/DDBJ databases">
        <authorList>
            <person name="Li T."/>
            <person name="Hu X."/>
            <person name="Zhang T."/>
            <person name="Song X."/>
            <person name="Zhang H."/>
            <person name="Dai N."/>
            <person name="Sheng W."/>
            <person name="Hou X."/>
            <person name="Wei L."/>
        </authorList>
    </citation>
    <scope>NUCLEOTIDE SEQUENCE</scope>
    <source>
        <strain evidence="9">KEN8</strain>
        <tissue evidence="9">Leaf</tissue>
    </source>
</reference>
<evidence type="ECO:0000256" key="3">
    <source>
        <dbReference type="ARBA" id="ARBA00022692"/>
    </source>
</evidence>
<dbReference type="InterPro" id="IPR035513">
    <property type="entry name" value="Invertase/methylesterase_inhib"/>
</dbReference>
<proteinExistence type="inferred from homology"/>
<dbReference type="GO" id="GO:0005789">
    <property type="term" value="C:endoplasmic reticulum membrane"/>
    <property type="evidence" value="ECO:0007669"/>
    <property type="project" value="UniProtKB-SubCell"/>
</dbReference>
<evidence type="ECO:0000256" key="1">
    <source>
        <dbReference type="ARBA" id="ARBA00004477"/>
    </source>
</evidence>
<feature type="transmembrane region" description="Helical" evidence="7">
    <location>
        <begin position="138"/>
        <end position="162"/>
    </location>
</feature>
<dbReference type="GO" id="GO:0016192">
    <property type="term" value="P:vesicle-mediated transport"/>
    <property type="evidence" value="ECO:0007669"/>
    <property type="project" value="TreeGrafter"/>
</dbReference>
<dbReference type="PANTHER" id="PTHR20955:SF1">
    <property type="entry name" value="PROTEIN JAGUNAL HOMOLOG 1"/>
    <property type="match status" value="1"/>
</dbReference>
<feature type="transmembrane region" description="Helical" evidence="7">
    <location>
        <begin position="39"/>
        <end position="58"/>
    </location>
</feature>
<dbReference type="EMBL" id="JACGWM010000003">
    <property type="protein sequence ID" value="KAL0382295.1"/>
    <property type="molecule type" value="Genomic_DNA"/>
</dbReference>
<dbReference type="NCBIfam" id="TIGR01614">
    <property type="entry name" value="PME_inhib"/>
    <property type="match status" value="1"/>
</dbReference>
<keyword evidence="5 7" id="KW-1133">Transmembrane helix</keyword>
<feature type="transmembrane region" description="Helical" evidence="7">
    <location>
        <begin position="70"/>
        <end position="87"/>
    </location>
</feature>
<evidence type="ECO:0000256" key="7">
    <source>
        <dbReference type="SAM" id="Phobius"/>
    </source>
</evidence>
<evidence type="ECO:0000259" key="8">
    <source>
        <dbReference type="SMART" id="SM00856"/>
    </source>
</evidence>
<dbReference type="SMART" id="SM00856">
    <property type="entry name" value="PMEI"/>
    <property type="match status" value="1"/>
</dbReference>
<keyword evidence="6 7" id="KW-0472">Membrane</keyword>
<organism evidence="9">
    <name type="scientific">Sesamum calycinum</name>
    <dbReference type="NCBI Taxonomy" id="2727403"/>
    <lineage>
        <taxon>Eukaryota</taxon>
        <taxon>Viridiplantae</taxon>
        <taxon>Streptophyta</taxon>
        <taxon>Embryophyta</taxon>
        <taxon>Tracheophyta</taxon>
        <taxon>Spermatophyta</taxon>
        <taxon>Magnoliopsida</taxon>
        <taxon>eudicotyledons</taxon>
        <taxon>Gunneridae</taxon>
        <taxon>Pentapetalae</taxon>
        <taxon>asterids</taxon>
        <taxon>lamiids</taxon>
        <taxon>Lamiales</taxon>
        <taxon>Pedaliaceae</taxon>
        <taxon>Sesamum</taxon>
    </lineage>
</organism>
<feature type="domain" description="Pectinesterase inhibitor" evidence="8">
    <location>
        <begin position="309"/>
        <end position="442"/>
    </location>
</feature>
<dbReference type="GO" id="GO:0004857">
    <property type="term" value="F:enzyme inhibitor activity"/>
    <property type="evidence" value="ECO:0007669"/>
    <property type="project" value="InterPro"/>
</dbReference>
<dbReference type="GO" id="GO:0007029">
    <property type="term" value="P:endoplasmic reticulum organization"/>
    <property type="evidence" value="ECO:0007669"/>
    <property type="project" value="InterPro"/>
</dbReference>
<keyword evidence="3 7" id="KW-0812">Transmembrane</keyword>
<keyword evidence="4" id="KW-0256">Endoplasmic reticulum</keyword>
<dbReference type="InterPro" id="IPR009787">
    <property type="entry name" value="Jagunal"/>
</dbReference>
<protein>
    <submittedName>
        <fullName evidence="9">Pectinesterase inhibitor 11</fullName>
    </submittedName>
</protein>
<feature type="transmembrane region" description="Helical" evidence="7">
    <location>
        <begin position="99"/>
        <end position="118"/>
    </location>
</feature>
<reference evidence="9" key="2">
    <citation type="journal article" date="2024" name="Plant">
        <title>Genomic evolution and insights into agronomic trait innovations of Sesamum species.</title>
        <authorList>
            <person name="Miao H."/>
            <person name="Wang L."/>
            <person name="Qu L."/>
            <person name="Liu H."/>
            <person name="Sun Y."/>
            <person name="Le M."/>
            <person name="Wang Q."/>
            <person name="Wei S."/>
            <person name="Zheng Y."/>
            <person name="Lin W."/>
            <person name="Duan Y."/>
            <person name="Cao H."/>
            <person name="Xiong S."/>
            <person name="Wang X."/>
            <person name="Wei L."/>
            <person name="Li C."/>
            <person name="Ma Q."/>
            <person name="Ju M."/>
            <person name="Zhao R."/>
            <person name="Li G."/>
            <person name="Mu C."/>
            <person name="Tian Q."/>
            <person name="Mei H."/>
            <person name="Zhang T."/>
            <person name="Gao T."/>
            <person name="Zhang H."/>
        </authorList>
    </citation>
    <scope>NUCLEOTIDE SEQUENCE</scope>
    <source>
        <strain evidence="9">KEN8</strain>
    </source>
</reference>
<dbReference type="InterPro" id="IPR006501">
    <property type="entry name" value="Pectinesterase_inhib_dom"/>
</dbReference>
<comment type="subcellular location">
    <subcellularLocation>
        <location evidence="1">Endoplasmic reticulum membrane</location>
        <topology evidence="1">Multi-pass membrane protein</topology>
    </subcellularLocation>
</comment>
<dbReference type="SUPFAM" id="SSF101148">
    <property type="entry name" value="Plant invertase/pectin methylesterase inhibitor"/>
    <property type="match status" value="1"/>
</dbReference>
<comment type="similarity">
    <text evidence="2">Belongs to the jagunal family.</text>
</comment>
<accession>A0AAW2RPW4</accession>
<evidence type="ECO:0000256" key="4">
    <source>
        <dbReference type="ARBA" id="ARBA00022824"/>
    </source>
</evidence>
<dbReference type="Pfam" id="PF07086">
    <property type="entry name" value="Jagunal"/>
    <property type="match status" value="1"/>
</dbReference>
<dbReference type="PANTHER" id="PTHR20955">
    <property type="entry name" value="PROTEIN JAGUNAL HOMOLOG 1"/>
    <property type="match status" value="1"/>
</dbReference>
<gene>
    <name evidence="9" type="ORF">Scaly_0516800</name>
</gene>
<comment type="caution">
    <text evidence="9">The sequence shown here is derived from an EMBL/GenBank/DDBJ whole genome shotgun (WGS) entry which is preliminary data.</text>
</comment>
<dbReference type="Gene3D" id="1.20.140.40">
    <property type="entry name" value="Invertase/pectin methylesterase inhibitor family protein"/>
    <property type="match status" value="1"/>
</dbReference>
<dbReference type="CDD" id="cd15798">
    <property type="entry name" value="PMEI-like_3"/>
    <property type="match status" value="1"/>
</dbReference>